<sequence>VLLSISVIAESRSNCEYLLVSHQFDRKHHGSRAHIYRNVEEEESIFETEGFAIHYGSDIGFYQPQTSI</sequence>
<name>X1E9P5_9ZZZZ</name>
<accession>X1E9P5</accession>
<proteinExistence type="predicted"/>
<evidence type="ECO:0000313" key="1">
    <source>
        <dbReference type="EMBL" id="GAH29966.1"/>
    </source>
</evidence>
<gene>
    <name evidence="1" type="ORF">S01H4_65912</name>
</gene>
<comment type="caution">
    <text evidence="1">The sequence shown here is derived from an EMBL/GenBank/DDBJ whole genome shotgun (WGS) entry which is preliminary data.</text>
</comment>
<dbReference type="EMBL" id="BART01040541">
    <property type="protein sequence ID" value="GAH29966.1"/>
    <property type="molecule type" value="Genomic_DNA"/>
</dbReference>
<dbReference type="AlphaFoldDB" id="X1E9P5"/>
<reference evidence="1" key="1">
    <citation type="journal article" date="2014" name="Front. Microbiol.">
        <title>High frequency of phylogenetically diverse reductive dehalogenase-homologous genes in deep subseafloor sedimentary metagenomes.</title>
        <authorList>
            <person name="Kawai M."/>
            <person name="Futagami T."/>
            <person name="Toyoda A."/>
            <person name="Takaki Y."/>
            <person name="Nishi S."/>
            <person name="Hori S."/>
            <person name="Arai W."/>
            <person name="Tsubouchi T."/>
            <person name="Morono Y."/>
            <person name="Uchiyama I."/>
            <person name="Ito T."/>
            <person name="Fujiyama A."/>
            <person name="Inagaki F."/>
            <person name="Takami H."/>
        </authorList>
    </citation>
    <scope>NUCLEOTIDE SEQUENCE</scope>
    <source>
        <strain evidence="1">Expedition CK06-06</strain>
    </source>
</reference>
<organism evidence="1">
    <name type="scientific">marine sediment metagenome</name>
    <dbReference type="NCBI Taxonomy" id="412755"/>
    <lineage>
        <taxon>unclassified sequences</taxon>
        <taxon>metagenomes</taxon>
        <taxon>ecological metagenomes</taxon>
    </lineage>
</organism>
<feature type="non-terminal residue" evidence="1">
    <location>
        <position position="1"/>
    </location>
</feature>
<protein>
    <submittedName>
        <fullName evidence="1">Uncharacterized protein</fullName>
    </submittedName>
</protein>